<dbReference type="GO" id="GO:0016765">
    <property type="term" value="F:transferase activity, transferring alkyl or aryl (other than methyl) groups"/>
    <property type="evidence" value="ECO:0007669"/>
    <property type="project" value="InterPro"/>
</dbReference>
<reference evidence="4" key="2">
    <citation type="journal article" date="2023" name="IMA Fungus">
        <title>Comparative genomic study of the Penicillium genus elucidates a diverse pangenome and 15 lateral gene transfer events.</title>
        <authorList>
            <person name="Petersen C."/>
            <person name="Sorensen T."/>
            <person name="Nielsen M.R."/>
            <person name="Sondergaard T.E."/>
            <person name="Sorensen J.L."/>
            <person name="Fitzpatrick D.A."/>
            <person name="Frisvad J.C."/>
            <person name="Nielsen K.L."/>
        </authorList>
    </citation>
    <scope>NUCLEOTIDE SEQUENCE</scope>
    <source>
        <strain evidence="4">IBT 3081</strain>
    </source>
</reference>
<dbReference type="InterPro" id="IPR033964">
    <property type="entry name" value="ABBA"/>
</dbReference>
<organism evidence="4 5">
    <name type="scientific">Penicillium concentricum</name>
    <dbReference type="NCBI Taxonomy" id="293559"/>
    <lineage>
        <taxon>Eukaryota</taxon>
        <taxon>Fungi</taxon>
        <taxon>Dikarya</taxon>
        <taxon>Ascomycota</taxon>
        <taxon>Pezizomycotina</taxon>
        <taxon>Eurotiomycetes</taxon>
        <taxon>Eurotiomycetidae</taxon>
        <taxon>Eurotiales</taxon>
        <taxon>Aspergillaceae</taxon>
        <taxon>Penicillium</taxon>
    </lineage>
</organism>
<proteinExistence type="inferred from homology"/>
<reference evidence="4" key="1">
    <citation type="submission" date="2022-12" db="EMBL/GenBank/DDBJ databases">
        <authorList>
            <person name="Petersen C."/>
        </authorList>
    </citation>
    <scope>NUCLEOTIDE SEQUENCE</scope>
    <source>
        <strain evidence="4">IBT 3081</strain>
    </source>
</reference>
<evidence type="ECO:0000256" key="3">
    <source>
        <dbReference type="PIRSR" id="PIRSR000509-1"/>
    </source>
</evidence>
<dbReference type="AlphaFoldDB" id="A0A9W9V2W0"/>
<evidence type="ECO:0000256" key="1">
    <source>
        <dbReference type="ARBA" id="ARBA00010209"/>
    </source>
</evidence>
<keyword evidence="5" id="KW-1185">Reference proteome</keyword>
<dbReference type="Proteomes" id="UP001147752">
    <property type="component" value="Unassembled WGS sequence"/>
</dbReference>
<dbReference type="EMBL" id="JAPZBT010000003">
    <property type="protein sequence ID" value="KAJ5365694.1"/>
    <property type="molecule type" value="Genomic_DNA"/>
</dbReference>
<dbReference type="InterPro" id="IPR012148">
    <property type="entry name" value="ABBA_DMATS-like"/>
</dbReference>
<dbReference type="PANTHER" id="PTHR40627">
    <property type="entry name" value="INDOLE PRENYLTRANSFERASE TDIB-RELATED"/>
    <property type="match status" value="1"/>
</dbReference>
<dbReference type="GO" id="GO:0009820">
    <property type="term" value="P:alkaloid metabolic process"/>
    <property type="evidence" value="ECO:0007669"/>
    <property type="project" value="InterPro"/>
</dbReference>
<keyword evidence="2" id="KW-0808">Transferase</keyword>
<feature type="binding site" evidence="3">
    <location>
        <position position="191"/>
    </location>
    <ligand>
        <name>L-tryptophan</name>
        <dbReference type="ChEBI" id="CHEBI:57912"/>
    </ligand>
</feature>
<dbReference type="PANTHER" id="PTHR40627:SF3">
    <property type="entry name" value="PRENYLTRANSFERASE ASQH2-RELATED"/>
    <property type="match status" value="1"/>
</dbReference>
<dbReference type="SFLD" id="SFLDS00036">
    <property type="entry name" value="Aromatic_Prenyltransferase"/>
    <property type="match status" value="1"/>
</dbReference>
<dbReference type="Pfam" id="PF11991">
    <property type="entry name" value="Trp_DMAT"/>
    <property type="match status" value="1"/>
</dbReference>
<dbReference type="GeneID" id="81465493"/>
<dbReference type="PIRSF" id="PIRSF000509">
    <property type="entry name" value="Trp_DMAT"/>
    <property type="match status" value="1"/>
</dbReference>
<feature type="binding site" evidence="3">
    <location>
        <position position="263"/>
    </location>
    <ligand>
        <name>dimethylallyl diphosphate</name>
        <dbReference type="ChEBI" id="CHEBI:57623"/>
    </ligand>
</feature>
<dbReference type="NCBIfam" id="TIGR03429">
    <property type="entry name" value="arom_pren_DMATS"/>
    <property type="match status" value="1"/>
</dbReference>
<feature type="binding site" evidence="3">
    <location>
        <position position="339"/>
    </location>
    <ligand>
        <name>dimethylallyl diphosphate</name>
        <dbReference type="ChEBI" id="CHEBI:57623"/>
    </ligand>
</feature>
<comment type="caution">
    <text evidence="4">The sequence shown here is derived from an EMBL/GenBank/DDBJ whole genome shotgun (WGS) entry which is preliminary data.</text>
</comment>
<protein>
    <submittedName>
        <fullName evidence="4">Aromatic prenyltransferase</fullName>
    </submittedName>
</protein>
<name>A0A9W9V2W0_9EURO</name>
<dbReference type="InterPro" id="IPR017795">
    <property type="entry name" value="ABBA_NscD-like"/>
</dbReference>
<gene>
    <name evidence="4" type="ORF">N7517_008580</name>
</gene>
<sequence>MTKSNQEPWQVLGQFLQFPDAEHELWWHRIAPIIGRALIRTGCSVESQFRHLLLIQCTVLPFLGHYPAEKGRNITWRSCIAGDEGGGGPMDVSVNYQQNCKSTVRMNLEPIGSHAGMHDDPMNQVAPREMLSRLAKFQSGIDLTWYDQLENDMILKNQDMLPLYKDVLSQFDNKTQTLFGLDLGEGSVTVKAYFFPLLRASATRADWISIMFESMRNLSGMEEGIICELGIIEEYTRSISHKLLPEHSEVGFDCKSPAQSRIKIYAAMKVSSLQDLYDFHTLGGHLKGPSIEQGFEILSKLWHMVYPKLLPHGKSREFLQVHCNWELSLKNPTPVPKTYFLVADELDTHISSAVISLFRDLGWHQHAENHEALERESYPTYDPKTSTGIYTWLAFAYSESSGPYITVYLKPPAPTPAGDNMLL</sequence>
<evidence type="ECO:0000313" key="4">
    <source>
        <dbReference type="EMBL" id="KAJ5365694.1"/>
    </source>
</evidence>
<dbReference type="RefSeq" id="XP_056577161.1">
    <property type="nucleotide sequence ID" value="XM_056726310.1"/>
</dbReference>
<dbReference type="OrthoDB" id="3354387at2759"/>
<feature type="binding site" evidence="3">
    <location>
        <position position="105"/>
    </location>
    <ligand>
        <name>dimethylallyl diphosphate</name>
        <dbReference type="ChEBI" id="CHEBI:57623"/>
    </ligand>
</feature>
<dbReference type="CDD" id="cd13929">
    <property type="entry name" value="PT-DMATS_CymD"/>
    <property type="match status" value="1"/>
</dbReference>
<accession>A0A9W9V2W0</accession>
<evidence type="ECO:0000313" key="5">
    <source>
        <dbReference type="Proteomes" id="UP001147752"/>
    </source>
</evidence>
<dbReference type="SFLD" id="SFLDG01162">
    <property type="entry name" value="I"/>
    <property type="match status" value="1"/>
</dbReference>
<comment type="similarity">
    <text evidence="1">Belongs to the tryptophan dimethylallyltransferase family.</text>
</comment>
<feature type="binding site" evidence="3">
    <location>
        <position position="193"/>
    </location>
    <ligand>
        <name>dimethylallyl diphosphate</name>
        <dbReference type="ChEBI" id="CHEBI:57623"/>
    </ligand>
</feature>
<feature type="binding site" evidence="3">
    <location>
        <position position="261"/>
    </location>
    <ligand>
        <name>dimethylallyl diphosphate</name>
        <dbReference type="ChEBI" id="CHEBI:57623"/>
    </ligand>
</feature>
<feature type="binding site" evidence="3">
    <location>
        <position position="265"/>
    </location>
    <ligand>
        <name>dimethylallyl diphosphate</name>
        <dbReference type="ChEBI" id="CHEBI:57623"/>
    </ligand>
</feature>
<evidence type="ECO:0000256" key="2">
    <source>
        <dbReference type="ARBA" id="ARBA00022679"/>
    </source>
</evidence>